<comment type="caution">
    <text evidence="1">The sequence shown here is derived from an EMBL/GenBank/DDBJ whole genome shotgun (WGS) entry which is preliminary data.</text>
</comment>
<protein>
    <submittedName>
        <fullName evidence="1">Uncharacterized protein</fullName>
    </submittedName>
</protein>
<organism evidence="1 2">
    <name type="scientific">Castanea mollissima</name>
    <name type="common">Chinese chestnut</name>
    <dbReference type="NCBI Taxonomy" id="60419"/>
    <lineage>
        <taxon>Eukaryota</taxon>
        <taxon>Viridiplantae</taxon>
        <taxon>Streptophyta</taxon>
        <taxon>Embryophyta</taxon>
        <taxon>Tracheophyta</taxon>
        <taxon>Spermatophyta</taxon>
        <taxon>Magnoliopsida</taxon>
        <taxon>eudicotyledons</taxon>
        <taxon>Gunneridae</taxon>
        <taxon>Pentapetalae</taxon>
        <taxon>rosids</taxon>
        <taxon>fabids</taxon>
        <taxon>Fagales</taxon>
        <taxon>Fagaceae</taxon>
        <taxon>Castanea</taxon>
    </lineage>
</organism>
<dbReference type="EMBL" id="JRKL02005306">
    <property type="protein sequence ID" value="KAF3950725.1"/>
    <property type="molecule type" value="Genomic_DNA"/>
</dbReference>
<evidence type="ECO:0000313" key="1">
    <source>
        <dbReference type="EMBL" id="KAF3950725.1"/>
    </source>
</evidence>
<proteinExistence type="predicted"/>
<dbReference type="Proteomes" id="UP000737018">
    <property type="component" value="Unassembled WGS sequence"/>
</dbReference>
<reference evidence="1" key="1">
    <citation type="submission" date="2020-03" db="EMBL/GenBank/DDBJ databases">
        <title>Castanea mollissima Vanexum genome sequencing.</title>
        <authorList>
            <person name="Staton M."/>
        </authorList>
    </citation>
    <scope>NUCLEOTIDE SEQUENCE</scope>
    <source>
        <tissue evidence="1">Leaf</tissue>
    </source>
</reference>
<dbReference type="AlphaFoldDB" id="A0A8J4VDD6"/>
<evidence type="ECO:0000313" key="2">
    <source>
        <dbReference type="Proteomes" id="UP000737018"/>
    </source>
</evidence>
<keyword evidence="2" id="KW-1185">Reference proteome</keyword>
<name>A0A8J4VDD6_9ROSI</name>
<accession>A0A8J4VDD6</accession>
<gene>
    <name evidence="1" type="ORF">CMV_023555</name>
</gene>
<sequence>MWRAALTHVGNLAGWPLMNRPFSQVIKSIVRLIWHNLNNDAFSEVTKGLDIDEVLRKNKGTKAIQAMDIRASFARQQNRTTLDRNKAFSKVEVH</sequence>